<name>A0A2X2UQI4_9FIRM</name>
<organism evidence="1 2">
    <name type="scientific">Enterocloster clostridioformis</name>
    <dbReference type="NCBI Taxonomy" id="1531"/>
    <lineage>
        <taxon>Bacteria</taxon>
        <taxon>Bacillati</taxon>
        <taxon>Bacillota</taxon>
        <taxon>Clostridia</taxon>
        <taxon>Lachnospirales</taxon>
        <taxon>Lachnospiraceae</taxon>
        <taxon>Enterocloster</taxon>
    </lineage>
</organism>
<dbReference type="AlphaFoldDB" id="A0A2X2UQI4"/>
<keyword evidence="2" id="KW-1185">Reference proteome</keyword>
<gene>
    <name evidence="1" type="ORF">NCTC11224_05677</name>
</gene>
<accession>A0A2X2UQI4</accession>
<sequence>MMSNFRIDLGQRANDKDLFENVEKHFEGAEIQQVMPIPENMAVMLVEVNADDEPVCCDSRDTNWPTGLAVVKLKDGVGCYPIDLVEGDLKIEAQLVNRHKCGKCGREMKILLKPGQEGFEAKYRCECCDRTVKLNPDGSEEDETHE</sequence>
<dbReference type="EMBL" id="UAVW01000021">
    <property type="protein sequence ID" value="SQB16617.1"/>
    <property type="molecule type" value="Genomic_DNA"/>
</dbReference>
<evidence type="ECO:0000313" key="2">
    <source>
        <dbReference type="Proteomes" id="UP000251853"/>
    </source>
</evidence>
<proteinExistence type="predicted"/>
<dbReference type="RefSeq" id="WP_112483437.1">
    <property type="nucleotide sequence ID" value="NZ_JAIWZC010000001.1"/>
</dbReference>
<protein>
    <submittedName>
        <fullName evidence="1">Uncharacterized protein</fullName>
    </submittedName>
</protein>
<evidence type="ECO:0000313" key="1">
    <source>
        <dbReference type="EMBL" id="SQB16617.1"/>
    </source>
</evidence>
<reference evidence="1 2" key="1">
    <citation type="submission" date="2018-06" db="EMBL/GenBank/DDBJ databases">
        <authorList>
            <consortium name="Pathogen Informatics"/>
            <person name="Doyle S."/>
        </authorList>
    </citation>
    <scope>NUCLEOTIDE SEQUENCE [LARGE SCALE GENOMIC DNA]</scope>
    <source>
        <strain evidence="1 2">NCTC11224</strain>
    </source>
</reference>
<dbReference type="Proteomes" id="UP000251853">
    <property type="component" value="Unassembled WGS sequence"/>
</dbReference>